<evidence type="ECO:0000256" key="1">
    <source>
        <dbReference type="SAM" id="MobiDB-lite"/>
    </source>
</evidence>
<dbReference type="GeneID" id="8100675"/>
<dbReference type="PANTHER" id="PTHR39475">
    <property type="entry name" value="CONIDIATION-SPECIFIC PROTEIN 6"/>
    <property type="match status" value="1"/>
</dbReference>
<evidence type="ECO:0000313" key="2">
    <source>
        <dbReference type="EMBL" id="EED13111.1"/>
    </source>
</evidence>
<proteinExistence type="predicted"/>
<dbReference type="Proteomes" id="UP000001745">
    <property type="component" value="Unassembled WGS sequence"/>
</dbReference>
<dbReference type="PhylomeDB" id="B8MRH4"/>
<gene>
    <name evidence="2" type="ORF">TSTA_056100</name>
</gene>
<organism evidence="2 3">
    <name type="scientific">Talaromyces stipitatus (strain ATCC 10500 / CBS 375.48 / QM 6759 / NRRL 1006)</name>
    <name type="common">Penicillium stipitatum</name>
    <dbReference type="NCBI Taxonomy" id="441959"/>
    <lineage>
        <taxon>Eukaryota</taxon>
        <taxon>Fungi</taxon>
        <taxon>Dikarya</taxon>
        <taxon>Ascomycota</taxon>
        <taxon>Pezizomycotina</taxon>
        <taxon>Eurotiomycetes</taxon>
        <taxon>Eurotiomycetidae</taxon>
        <taxon>Eurotiales</taxon>
        <taxon>Trichocomaceae</taxon>
        <taxon>Talaromyces</taxon>
        <taxon>Talaromyces sect. Talaromyces</taxon>
    </lineage>
</organism>
<keyword evidence="3" id="KW-1185">Reference proteome</keyword>
<dbReference type="InParanoid" id="B8MRH4"/>
<feature type="region of interest" description="Disordered" evidence="1">
    <location>
        <begin position="1"/>
        <end position="104"/>
    </location>
</feature>
<reference evidence="3" key="1">
    <citation type="journal article" date="2015" name="Genome Announc.">
        <title>Genome sequence of the AIDS-associated pathogen Penicillium marneffei (ATCC18224) and its near taxonomic relative Talaromyces stipitatus (ATCC10500).</title>
        <authorList>
            <person name="Nierman W.C."/>
            <person name="Fedorova-Abrams N.D."/>
            <person name="Andrianopoulos A."/>
        </authorList>
    </citation>
    <scope>NUCLEOTIDE SEQUENCE [LARGE SCALE GENOMIC DNA]</scope>
    <source>
        <strain evidence="3">ATCC 10500 / CBS 375.48 / QM 6759 / NRRL 1006</strain>
    </source>
</reference>
<feature type="compositionally biased region" description="Basic and acidic residues" evidence="1">
    <location>
        <begin position="63"/>
        <end position="100"/>
    </location>
</feature>
<dbReference type="eggNOG" id="ENOG502SC0A">
    <property type="taxonomic scope" value="Eukaryota"/>
</dbReference>
<evidence type="ECO:0000313" key="3">
    <source>
        <dbReference type="Proteomes" id="UP000001745"/>
    </source>
</evidence>
<dbReference type="AlphaFoldDB" id="B8MRH4"/>
<dbReference type="HOGENOM" id="CLU_1876825_0_0_1"/>
<name>B8MRH4_TALSN</name>
<feature type="compositionally biased region" description="Basic and acidic residues" evidence="1">
    <location>
        <begin position="45"/>
        <end position="54"/>
    </location>
</feature>
<protein>
    <submittedName>
        <fullName evidence="2">Uncharacterized protein</fullName>
    </submittedName>
</protein>
<dbReference type="VEuPathDB" id="FungiDB:TSTA_056100"/>
<sequence>MASVGTSGSANHSYKATATSGSGASNVGSRQIYEAGDQRNPSQSEIRERERYKEGQSGSHLANDSKDERSIANRLGREEQRSRKDERPYDPEAELSKKDPTAPVCRLLKLSDMRIQLTCNPPGHTARQQPLERRPD</sequence>
<feature type="compositionally biased region" description="Polar residues" evidence="1">
    <location>
        <begin position="1"/>
        <end position="29"/>
    </location>
</feature>
<dbReference type="EMBL" id="EQ962659">
    <property type="protein sequence ID" value="EED13111.1"/>
    <property type="molecule type" value="Genomic_DNA"/>
</dbReference>
<dbReference type="PANTHER" id="PTHR39475:SF1">
    <property type="entry name" value="CONIDIATION-SPECIFIC PROTEIN 6"/>
    <property type="match status" value="1"/>
</dbReference>
<accession>B8MRH4</accession>
<dbReference type="RefSeq" id="XP_002487222.1">
    <property type="nucleotide sequence ID" value="XM_002487177.1"/>
</dbReference>
<dbReference type="OrthoDB" id="3358750at2759"/>